<dbReference type="eggNOG" id="COG1952">
    <property type="taxonomic scope" value="Bacteria"/>
</dbReference>
<evidence type="ECO:0000313" key="7">
    <source>
        <dbReference type="Proteomes" id="UP000003374"/>
    </source>
</evidence>
<dbReference type="InterPro" id="IPR003708">
    <property type="entry name" value="SecB"/>
</dbReference>
<gene>
    <name evidence="5" type="primary">secB</name>
    <name evidence="6" type="ORF">NB231_11019</name>
</gene>
<organism evidence="6 7">
    <name type="scientific">Nitrococcus mobilis Nb-231</name>
    <dbReference type="NCBI Taxonomy" id="314278"/>
    <lineage>
        <taxon>Bacteria</taxon>
        <taxon>Pseudomonadati</taxon>
        <taxon>Pseudomonadota</taxon>
        <taxon>Gammaproteobacteria</taxon>
        <taxon>Chromatiales</taxon>
        <taxon>Ectothiorhodospiraceae</taxon>
        <taxon>Nitrococcus</taxon>
    </lineage>
</organism>
<dbReference type="SUPFAM" id="SSF54611">
    <property type="entry name" value="SecB-like"/>
    <property type="match status" value="1"/>
</dbReference>
<dbReference type="HOGENOM" id="CLU_111574_1_0_6"/>
<keyword evidence="5" id="KW-0143">Chaperone</keyword>
<dbReference type="EMBL" id="AAOF01000016">
    <property type="protein sequence ID" value="EAR20803.1"/>
    <property type="molecule type" value="Genomic_DNA"/>
</dbReference>
<evidence type="ECO:0000256" key="2">
    <source>
        <dbReference type="ARBA" id="ARBA00022448"/>
    </source>
</evidence>
<dbReference type="PANTHER" id="PTHR36918:SF1">
    <property type="entry name" value="PROTEIN-EXPORT PROTEIN SECB"/>
    <property type="match status" value="1"/>
</dbReference>
<reference evidence="6 7" key="1">
    <citation type="submission" date="2006-02" db="EMBL/GenBank/DDBJ databases">
        <authorList>
            <person name="Waterbury J."/>
            <person name="Ferriera S."/>
            <person name="Johnson J."/>
            <person name="Kravitz S."/>
            <person name="Halpern A."/>
            <person name="Remington K."/>
            <person name="Beeson K."/>
            <person name="Tran B."/>
            <person name="Rogers Y.-H."/>
            <person name="Friedman R."/>
            <person name="Venter J.C."/>
        </authorList>
    </citation>
    <scope>NUCLEOTIDE SEQUENCE [LARGE SCALE GENOMIC DNA]</scope>
    <source>
        <strain evidence="6 7">Nb-231</strain>
    </source>
</reference>
<sequence>MTEADANTQAGEAQQQFIIQKVYLRDASLEIPNAPGIFRSEWRPQVNVELNTEHQALDESAYEVIVTITVTTKLDSKTAYLCEVHLAGIFIIVGFDTRTLDGLLGSYCPTILFPYAREAISDLSNRAGFPGIVLAPVNFDVLYAQKQAEQQQRQASEPQ</sequence>
<dbReference type="GO" id="GO:0051262">
    <property type="term" value="P:protein tetramerization"/>
    <property type="evidence" value="ECO:0007669"/>
    <property type="project" value="InterPro"/>
</dbReference>
<name>A4BTY2_9GAMM</name>
<dbReference type="Pfam" id="PF02556">
    <property type="entry name" value="SecB"/>
    <property type="match status" value="1"/>
</dbReference>
<evidence type="ECO:0000256" key="4">
    <source>
        <dbReference type="ARBA" id="ARBA00023010"/>
    </source>
</evidence>
<keyword evidence="7" id="KW-1185">Reference proteome</keyword>
<dbReference type="PANTHER" id="PTHR36918">
    <property type="match status" value="1"/>
</dbReference>
<dbReference type="GO" id="GO:0015031">
    <property type="term" value="P:protein transport"/>
    <property type="evidence" value="ECO:0007669"/>
    <property type="project" value="UniProtKB-UniRule"/>
</dbReference>
<comment type="caution">
    <text evidence="6">The sequence shown here is derived from an EMBL/GenBank/DDBJ whole genome shotgun (WGS) entry which is preliminary data.</text>
</comment>
<keyword evidence="2 5" id="KW-0813">Transport</keyword>
<dbReference type="GO" id="GO:0006457">
    <property type="term" value="P:protein folding"/>
    <property type="evidence" value="ECO:0007669"/>
    <property type="project" value="UniProtKB-UniRule"/>
</dbReference>
<dbReference type="Gene3D" id="3.10.420.10">
    <property type="entry name" value="SecB-like"/>
    <property type="match status" value="1"/>
</dbReference>
<comment type="subunit">
    <text evidence="5">Homotetramer, a dimer of dimers. One homotetramer interacts with 1 SecA dimer.</text>
</comment>
<dbReference type="NCBIfam" id="NF004393">
    <property type="entry name" value="PRK05751.1-4"/>
    <property type="match status" value="1"/>
</dbReference>
<comment type="function">
    <text evidence="5">One of the proteins required for the normal export of preproteins out of the cell cytoplasm. It is a molecular chaperone that binds to a subset of precursor proteins, maintaining them in a translocation-competent state. It also specifically binds to its receptor SecA.</text>
</comment>
<comment type="subcellular location">
    <subcellularLocation>
        <location evidence="5">Cytoplasm</location>
    </subcellularLocation>
</comment>
<proteinExistence type="inferred from homology"/>
<dbReference type="STRING" id="314278.NB231_11019"/>
<dbReference type="OrthoDB" id="9795145at2"/>
<dbReference type="HAMAP" id="MF_00821">
    <property type="entry name" value="SecB"/>
    <property type="match status" value="1"/>
</dbReference>
<evidence type="ECO:0000256" key="1">
    <source>
        <dbReference type="ARBA" id="ARBA00009990"/>
    </source>
</evidence>
<evidence type="ECO:0000256" key="5">
    <source>
        <dbReference type="HAMAP-Rule" id="MF_00821"/>
    </source>
</evidence>
<keyword evidence="3 5" id="KW-0653">Protein transport</keyword>
<evidence type="ECO:0000313" key="6">
    <source>
        <dbReference type="EMBL" id="EAR20803.1"/>
    </source>
</evidence>
<dbReference type="GO" id="GO:0051082">
    <property type="term" value="F:unfolded protein binding"/>
    <property type="evidence" value="ECO:0007669"/>
    <property type="project" value="InterPro"/>
</dbReference>
<dbReference type="RefSeq" id="WP_005002532.1">
    <property type="nucleotide sequence ID" value="NZ_CH672427.1"/>
</dbReference>
<keyword evidence="5" id="KW-0963">Cytoplasm</keyword>
<keyword evidence="4 5" id="KW-0811">Translocation</keyword>
<dbReference type="InterPro" id="IPR035958">
    <property type="entry name" value="SecB-like_sf"/>
</dbReference>
<accession>A4BTY2</accession>
<dbReference type="PRINTS" id="PR01594">
    <property type="entry name" value="SECBCHAPRONE"/>
</dbReference>
<dbReference type="Proteomes" id="UP000003374">
    <property type="component" value="Unassembled WGS sequence"/>
</dbReference>
<dbReference type="AlphaFoldDB" id="A4BTY2"/>
<dbReference type="GO" id="GO:0005737">
    <property type="term" value="C:cytoplasm"/>
    <property type="evidence" value="ECO:0007669"/>
    <property type="project" value="UniProtKB-SubCell"/>
</dbReference>
<evidence type="ECO:0000256" key="3">
    <source>
        <dbReference type="ARBA" id="ARBA00022927"/>
    </source>
</evidence>
<dbReference type="NCBIfam" id="TIGR00809">
    <property type="entry name" value="secB"/>
    <property type="match status" value="1"/>
</dbReference>
<protein>
    <recommendedName>
        <fullName evidence="5">Protein-export protein SecB</fullName>
    </recommendedName>
</protein>
<comment type="similarity">
    <text evidence="1 5">Belongs to the SecB family.</text>
</comment>